<sequence length="606" mass="65966">MKKKIINGILMVALLFAATTSFVSCKDNVDDEITAVYANLAKQKTTLEDQLNALQNQLNGLGDNSAEIAKINGEIAKINEQLGKINEQIAALSGNVDTIKNDLDALTARVAALEEAIKNLGGNADFGVSNAMAINDIVGNMKLGLDFYSLAAFYGTNDTGLDIFPVAGKAFNVDTQDGTMLAAEELEGIETIELDPEFITAAKNNAGKLIFAINSSKDINISDYNVYLEDSKGNKAPVDLVARPYTAEDETISFGWTRADDAAAAGAAKNVFVAEATIDAANLKAAAYKLPIKFDEIKDRLKTAKQHVSDADGTKNEVKQGARELAQLVYNLYKNAAWDRLTAQRLVVEKDNAGGRSDFNIFAASVKPLSYNSFWEFEKNVSDPSLEDAEAAVEKLVQILKKEFPSLAKLSSINIDDMKAQKVTVVVDGKEKEVTIDKALFKSLRKAIEAGIDNEELTKMIKKIAGLTDLKKVKKAAVERIADYLNRFDKKIINQLRSHQLTRALSPIILFEGAEGVDRVVTGLQVPAGDMQVYLTSPTEEVLVPAYAKFIAVKNAATGKLEQSALLDGRALDYTLNLTSGRKVIILSCVDYYGYVVTKRYTVDVK</sequence>
<dbReference type="Proteomes" id="UP000199373">
    <property type="component" value="Unassembled WGS sequence"/>
</dbReference>
<evidence type="ECO:0000313" key="3">
    <source>
        <dbReference type="EMBL" id="SEW12852.1"/>
    </source>
</evidence>
<name>A0A1I0PF85_9BACT</name>
<protein>
    <recommendedName>
        <fullName evidence="5">Lipoprotein</fullName>
    </recommendedName>
</protein>
<evidence type="ECO:0000256" key="1">
    <source>
        <dbReference type="SAM" id="Coils"/>
    </source>
</evidence>
<evidence type="ECO:0008006" key="5">
    <source>
        <dbReference type="Google" id="ProtNLM"/>
    </source>
</evidence>
<proteinExistence type="predicted"/>
<keyword evidence="4" id="KW-1185">Reference proteome</keyword>
<dbReference type="RefSeq" id="WP_091915895.1">
    <property type="nucleotide sequence ID" value="NZ_FOIQ01000004.1"/>
</dbReference>
<evidence type="ECO:0000313" key="4">
    <source>
        <dbReference type="Proteomes" id="UP000199373"/>
    </source>
</evidence>
<feature type="chain" id="PRO_5011594517" description="Lipoprotein" evidence="2">
    <location>
        <begin position="26"/>
        <end position="606"/>
    </location>
</feature>
<dbReference type="PROSITE" id="PS51257">
    <property type="entry name" value="PROKAR_LIPOPROTEIN"/>
    <property type="match status" value="1"/>
</dbReference>
<evidence type="ECO:0000256" key="2">
    <source>
        <dbReference type="SAM" id="SignalP"/>
    </source>
</evidence>
<dbReference type="AlphaFoldDB" id="A0A1I0PF85"/>
<gene>
    <name evidence="3" type="ORF">SAMN04487850_1707</name>
</gene>
<accession>A0A1I0PF85</accession>
<dbReference type="Gene3D" id="1.10.287.1490">
    <property type="match status" value="1"/>
</dbReference>
<organism evidence="3 4">
    <name type="scientific">Prevotella aff. ruminicola Tc2-24</name>
    <dbReference type="NCBI Taxonomy" id="81582"/>
    <lineage>
        <taxon>Bacteria</taxon>
        <taxon>Pseudomonadati</taxon>
        <taxon>Bacteroidota</taxon>
        <taxon>Bacteroidia</taxon>
        <taxon>Bacteroidales</taxon>
        <taxon>Prevotellaceae</taxon>
        <taxon>Prevotella</taxon>
    </lineage>
</organism>
<feature type="coiled-coil region" evidence="1">
    <location>
        <begin position="37"/>
        <end position="123"/>
    </location>
</feature>
<feature type="signal peptide" evidence="2">
    <location>
        <begin position="1"/>
        <end position="25"/>
    </location>
</feature>
<reference evidence="3 4" key="1">
    <citation type="submission" date="2016-10" db="EMBL/GenBank/DDBJ databases">
        <authorList>
            <person name="de Groot N.N."/>
        </authorList>
    </citation>
    <scope>NUCLEOTIDE SEQUENCE [LARGE SCALE GENOMIC DNA]</scope>
    <source>
        <strain evidence="3 4">TC2-24</strain>
    </source>
</reference>
<keyword evidence="2" id="KW-0732">Signal</keyword>
<dbReference type="EMBL" id="FOIQ01000004">
    <property type="protein sequence ID" value="SEW12852.1"/>
    <property type="molecule type" value="Genomic_DNA"/>
</dbReference>
<keyword evidence="1" id="KW-0175">Coiled coil</keyword>